<dbReference type="CDD" id="cd00609">
    <property type="entry name" value="AAT_like"/>
    <property type="match status" value="1"/>
</dbReference>
<comment type="similarity">
    <text evidence="5">Belongs to the class-II pyridoxal-phosphate-dependent aminotransferase family. MalY/PatB cystathionine beta-lyase subfamily.</text>
</comment>
<reference evidence="8 9" key="1">
    <citation type="submission" date="2017-09" db="EMBL/GenBank/DDBJ databases">
        <authorList>
            <person name="Ehlers B."/>
            <person name="Leendertz F.H."/>
        </authorList>
    </citation>
    <scope>NUCLEOTIDE SEQUENCE [LARGE SCALE GENOMIC DNA]</scope>
    <source>
        <strain evidence="8 9">CGMCC 1.12662</strain>
    </source>
</reference>
<accession>A0A285JCG8</accession>
<evidence type="ECO:0000313" key="9">
    <source>
        <dbReference type="Proteomes" id="UP000231655"/>
    </source>
</evidence>
<dbReference type="Proteomes" id="UP000231655">
    <property type="component" value="Unassembled WGS sequence"/>
</dbReference>
<keyword evidence="10" id="KW-1185">Reference proteome</keyword>
<dbReference type="InterPro" id="IPR004839">
    <property type="entry name" value="Aminotransferase_I/II_large"/>
</dbReference>
<gene>
    <name evidence="7" type="ORF">CVM39_05725</name>
    <name evidence="8" type="ORF">SAMN06297129_3478</name>
</gene>
<comment type="cofactor">
    <cofactor evidence="1">
        <name>pyridoxal 5'-phosphate</name>
        <dbReference type="ChEBI" id="CHEBI:597326"/>
    </cofactor>
</comment>
<sequence>MIRLTAPNRQGTDSNKWRRYAPDVLPLWVADMDFAADPRITDAIRARLDHGVLGYGRATDAQREALVRAMKRDHDWTIQPEWLVFLPGVEPGFNMALSAFTKPGDGAMEDLPVYAPLRAAPGNWGLDLHEIWQSHDGDRWTCDAGEMEEAARASDAMLLCNPQNPTGRVYTRDELEFRADLCLRHDMVLISDEIHCGLVLDGRRHIPIASLSPEIAARSVTLMAASKTWNVPGLKTAFAIVPDADMRARFEASKKGMVDSVNILGLAGMTAAYDQCTDWRDAAREQLTANRDLLARRLAELIPGAHMHPAEAGFLAWIDFRDLALPKPAADFFLETARVALSGGTDFGTGLEGWARLNYGCTPDLLDEAVRRMAQAVQDHGEKA</sequence>
<dbReference type="Proteomes" id="UP000231702">
    <property type="component" value="Unassembled WGS sequence"/>
</dbReference>
<organism evidence="8 9">
    <name type="scientific">Pseudooceanicola antarcticus</name>
    <dbReference type="NCBI Taxonomy" id="1247613"/>
    <lineage>
        <taxon>Bacteria</taxon>
        <taxon>Pseudomonadati</taxon>
        <taxon>Pseudomonadota</taxon>
        <taxon>Alphaproteobacteria</taxon>
        <taxon>Rhodobacterales</taxon>
        <taxon>Paracoccaceae</taxon>
        <taxon>Pseudooceanicola</taxon>
    </lineage>
</organism>
<evidence type="ECO:0000313" key="7">
    <source>
        <dbReference type="EMBL" id="PJE30941.1"/>
    </source>
</evidence>
<dbReference type="InterPro" id="IPR027619">
    <property type="entry name" value="C-S_lyase_PatB-like"/>
</dbReference>
<evidence type="ECO:0000313" key="8">
    <source>
        <dbReference type="EMBL" id="SNY57980.1"/>
    </source>
</evidence>
<dbReference type="Gene3D" id="3.40.640.10">
    <property type="entry name" value="Type I PLP-dependent aspartate aminotransferase-like (Major domain)"/>
    <property type="match status" value="1"/>
</dbReference>
<dbReference type="InterPro" id="IPR015424">
    <property type="entry name" value="PyrdxlP-dep_Trfase"/>
</dbReference>
<dbReference type="EMBL" id="OBEA01000007">
    <property type="protein sequence ID" value="SNY57980.1"/>
    <property type="molecule type" value="Genomic_DNA"/>
</dbReference>
<dbReference type="Gene3D" id="3.90.1150.10">
    <property type="entry name" value="Aspartate Aminotransferase, domain 1"/>
    <property type="match status" value="1"/>
</dbReference>
<dbReference type="InterPro" id="IPR015422">
    <property type="entry name" value="PyrdxlP-dep_Trfase_small"/>
</dbReference>
<dbReference type="RefSeq" id="WP_097147168.1">
    <property type="nucleotide sequence ID" value="NZ_OBEA01000007.1"/>
</dbReference>
<evidence type="ECO:0000256" key="5">
    <source>
        <dbReference type="ARBA" id="ARBA00037974"/>
    </source>
</evidence>
<evidence type="ECO:0000256" key="4">
    <source>
        <dbReference type="ARBA" id="ARBA00023239"/>
    </source>
</evidence>
<name>A0A285JCG8_9RHOB</name>
<protein>
    <recommendedName>
        <fullName evidence="2">cysteine-S-conjugate beta-lyase</fullName>
        <ecNumber evidence="2">4.4.1.13</ecNumber>
    </recommendedName>
</protein>
<evidence type="ECO:0000313" key="10">
    <source>
        <dbReference type="Proteomes" id="UP000231702"/>
    </source>
</evidence>
<dbReference type="AlphaFoldDB" id="A0A285JCG8"/>
<feature type="domain" description="Aminotransferase class I/classII large" evidence="6">
    <location>
        <begin position="24"/>
        <end position="372"/>
    </location>
</feature>
<dbReference type="OrthoDB" id="3224382at2"/>
<evidence type="ECO:0000256" key="2">
    <source>
        <dbReference type="ARBA" id="ARBA00012224"/>
    </source>
</evidence>
<dbReference type="GO" id="GO:0030170">
    <property type="term" value="F:pyridoxal phosphate binding"/>
    <property type="evidence" value="ECO:0007669"/>
    <property type="project" value="InterPro"/>
</dbReference>
<dbReference type="EMBL" id="PGTD01000012">
    <property type="protein sequence ID" value="PJE30941.1"/>
    <property type="molecule type" value="Genomic_DNA"/>
</dbReference>
<keyword evidence="4 8" id="KW-0456">Lyase</keyword>
<evidence type="ECO:0000256" key="3">
    <source>
        <dbReference type="ARBA" id="ARBA00022898"/>
    </source>
</evidence>
<evidence type="ECO:0000259" key="6">
    <source>
        <dbReference type="Pfam" id="PF00155"/>
    </source>
</evidence>
<proteinExistence type="inferred from homology"/>
<dbReference type="GO" id="GO:0047804">
    <property type="term" value="F:cysteine-S-conjugate beta-lyase activity"/>
    <property type="evidence" value="ECO:0007669"/>
    <property type="project" value="UniProtKB-EC"/>
</dbReference>
<dbReference type="InterPro" id="IPR051798">
    <property type="entry name" value="Class-II_PLP-Dep_Aminotrans"/>
</dbReference>
<keyword evidence="3" id="KW-0663">Pyridoxal phosphate</keyword>
<dbReference type="PANTHER" id="PTHR43525:SF1">
    <property type="entry name" value="PROTEIN MALY"/>
    <property type="match status" value="1"/>
</dbReference>
<dbReference type="Pfam" id="PF00155">
    <property type="entry name" value="Aminotran_1_2"/>
    <property type="match status" value="1"/>
</dbReference>
<reference evidence="7 10" key="2">
    <citation type="journal article" date="2018" name="Int. J. Syst. Evol. Microbiol.">
        <title>Pseudooceanicola lipolyticus sp. nov., a marine alphaproteobacterium, reclassification of Oceanicola flagellatus as Pseudooceanicola flagellatus comb. nov. and emended description of the genus Pseudooceanicola.</title>
        <authorList>
            <person name="Huang M.-M."/>
            <person name="Guo L.-L."/>
            <person name="Wu Y.-H."/>
            <person name="Lai Q.-L."/>
            <person name="Shao Z.-Z."/>
            <person name="Wang C.-S."/>
            <person name="Wu M."/>
            <person name="Xu X.-W."/>
        </authorList>
    </citation>
    <scope>NUCLEOTIDE SEQUENCE [LARGE SCALE GENOMIC DNA]</scope>
    <source>
        <strain evidence="7 10">Ar-45</strain>
    </source>
</reference>
<dbReference type="EC" id="4.4.1.13" evidence="2"/>
<evidence type="ECO:0000256" key="1">
    <source>
        <dbReference type="ARBA" id="ARBA00001933"/>
    </source>
</evidence>
<dbReference type="NCBIfam" id="TIGR04350">
    <property type="entry name" value="C_S_lyase_PatB"/>
    <property type="match status" value="1"/>
</dbReference>
<dbReference type="PANTHER" id="PTHR43525">
    <property type="entry name" value="PROTEIN MALY"/>
    <property type="match status" value="1"/>
</dbReference>
<dbReference type="SUPFAM" id="SSF53383">
    <property type="entry name" value="PLP-dependent transferases"/>
    <property type="match status" value="1"/>
</dbReference>
<dbReference type="InterPro" id="IPR015421">
    <property type="entry name" value="PyrdxlP-dep_Trfase_major"/>
</dbReference>